<dbReference type="KEGG" id="nnu:104590956"/>
<sequence>MDGNDKLDEEVYHQMVAAAVTVMAAGVAVIAAVNVFTSKHYKKRRCLTDELGKKIDKLAKQVGEVAEAAEALKNTRYQDYTTVLYEEVMKSEGFDESFLGSAFDFLIDNDRTATSFLAKSPKLRKQWLVDFHAKMDGNGSF</sequence>
<evidence type="ECO:0000313" key="2">
    <source>
        <dbReference type="RefSeq" id="XP_010248034.1"/>
    </source>
</evidence>
<evidence type="ECO:0000313" key="1">
    <source>
        <dbReference type="Proteomes" id="UP000189703"/>
    </source>
</evidence>
<dbReference type="Proteomes" id="UP000189703">
    <property type="component" value="Unplaced"/>
</dbReference>
<accession>A0A1U7ZJQ3</accession>
<proteinExistence type="predicted"/>
<dbReference type="OrthoDB" id="983280at2759"/>
<dbReference type="GeneID" id="104590956"/>
<name>A0A1U7ZJQ3_NELNU</name>
<dbReference type="AlphaFoldDB" id="A0A1U7ZJQ3"/>
<gene>
    <name evidence="2" type="primary">LOC104590956</name>
</gene>
<protein>
    <submittedName>
        <fullName evidence="2">Uncharacterized protein LOC104590956</fullName>
    </submittedName>
</protein>
<organism evidence="1 2">
    <name type="scientific">Nelumbo nucifera</name>
    <name type="common">Sacred lotus</name>
    <dbReference type="NCBI Taxonomy" id="4432"/>
    <lineage>
        <taxon>Eukaryota</taxon>
        <taxon>Viridiplantae</taxon>
        <taxon>Streptophyta</taxon>
        <taxon>Embryophyta</taxon>
        <taxon>Tracheophyta</taxon>
        <taxon>Spermatophyta</taxon>
        <taxon>Magnoliopsida</taxon>
        <taxon>Proteales</taxon>
        <taxon>Nelumbonaceae</taxon>
        <taxon>Nelumbo</taxon>
    </lineage>
</organism>
<reference evidence="2" key="1">
    <citation type="submission" date="2025-08" db="UniProtKB">
        <authorList>
            <consortium name="RefSeq"/>
        </authorList>
    </citation>
    <scope>IDENTIFICATION</scope>
</reference>
<keyword evidence="1" id="KW-1185">Reference proteome</keyword>
<dbReference type="RefSeq" id="XP_010248034.1">
    <property type="nucleotide sequence ID" value="XM_010249732.2"/>
</dbReference>